<comment type="caution">
    <text evidence="4">The sequence shown here is derived from an EMBL/GenBank/DDBJ whole genome shotgun (WGS) entry which is preliminary data.</text>
</comment>
<evidence type="ECO:0000313" key="5">
    <source>
        <dbReference type="Proteomes" id="UP000299102"/>
    </source>
</evidence>
<comment type="similarity">
    <text evidence="1 3">Belongs to the glycosyl hydrolase 56 family.</text>
</comment>
<dbReference type="AlphaFoldDB" id="A0A4C1SQC6"/>
<evidence type="ECO:0000256" key="1">
    <source>
        <dbReference type="ARBA" id="ARBA00008871"/>
    </source>
</evidence>
<evidence type="ECO:0000256" key="2">
    <source>
        <dbReference type="ARBA" id="ARBA00023157"/>
    </source>
</evidence>
<dbReference type="InterPro" id="IPR013785">
    <property type="entry name" value="Aldolase_TIM"/>
</dbReference>
<dbReference type="EMBL" id="BGZK01000010">
    <property type="protein sequence ID" value="GBP03438.1"/>
    <property type="molecule type" value="Genomic_DNA"/>
</dbReference>
<proteinExistence type="inferred from homology"/>
<name>A0A4C1SQC6_EUMVA</name>
<dbReference type="Pfam" id="PF01630">
    <property type="entry name" value="Glyco_hydro_56"/>
    <property type="match status" value="1"/>
</dbReference>
<dbReference type="EC" id="3.2.1.35" evidence="3"/>
<keyword evidence="2" id="KW-1015">Disulfide bond</keyword>
<dbReference type="OrthoDB" id="5796153at2759"/>
<dbReference type="Gene3D" id="3.20.20.70">
    <property type="entry name" value="Aldolase class I"/>
    <property type="match status" value="1"/>
</dbReference>
<dbReference type="PANTHER" id="PTHR11769:SF35">
    <property type="entry name" value="HYALURONIDASE"/>
    <property type="match status" value="1"/>
</dbReference>
<dbReference type="GO" id="GO:0030214">
    <property type="term" value="P:hyaluronan catabolic process"/>
    <property type="evidence" value="ECO:0007669"/>
    <property type="project" value="TreeGrafter"/>
</dbReference>
<accession>A0A4C1SQC6</accession>
<keyword evidence="3" id="KW-0326">Glycosidase</keyword>
<reference evidence="4 5" key="1">
    <citation type="journal article" date="2019" name="Commun. Biol.">
        <title>The bagworm genome reveals a unique fibroin gene that provides high tensile strength.</title>
        <authorList>
            <person name="Kono N."/>
            <person name="Nakamura H."/>
            <person name="Ohtoshi R."/>
            <person name="Tomita M."/>
            <person name="Numata K."/>
            <person name="Arakawa K."/>
        </authorList>
    </citation>
    <scope>NUCLEOTIDE SEQUENCE [LARGE SCALE GENOMIC DNA]</scope>
</reference>
<dbReference type="GO" id="GO:0004415">
    <property type="term" value="F:hyalurononglucosaminidase activity"/>
    <property type="evidence" value="ECO:0007669"/>
    <property type="project" value="UniProtKB-UniRule"/>
</dbReference>
<comment type="catalytic activity">
    <reaction evidence="3">
        <text>Random hydrolysis of (1-&gt;4)-linkages between N-acetyl-beta-D-glucosamine and D-glucuronate residues in hyaluronate.</text>
        <dbReference type="EC" id="3.2.1.35"/>
    </reaction>
</comment>
<protein>
    <recommendedName>
        <fullName evidence="3">Hyaluronidase</fullName>
        <ecNumber evidence="3">3.2.1.35</ecNumber>
    </recommendedName>
</protein>
<dbReference type="SUPFAM" id="SSF51445">
    <property type="entry name" value="(Trans)glycosidases"/>
    <property type="match status" value="1"/>
</dbReference>
<dbReference type="Proteomes" id="UP000299102">
    <property type="component" value="Unassembled WGS sequence"/>
</dbReference>
<gene>
    <name evidence="4" type="ORF">EVAR_101801_1</name>
</gene>
<keyword evidence="5" id="KW-1185">Reference proteome</keyword>
<evidence type="ECO:0000256" key="3">
    <source>
        <dbReference type="RuleBase" id="RU610713"/>
    </source>
</evidence>
<organism evidence="4 5">
    <name type="scientific">Eumeta variegata</name>
    <name type="common">Bagworm moth</name>
    <name type="synonym">Eumeta japonica</name>
    <dbReference type="NCBI Taxonomy" id="151549"/>
    <lineage>
        <taxon>Eukaryota</taxon>
        <taxon>Metazoa</taxon>
        <taxon>Ecdysozoa</taxon>
        <taxon>Arthropoda</taxon>
        <taxon>Hexapoda</taxon>
        <taxon>Insecta</taxon>
        <taxon>Pterygota</taxon>
        <taxon>Neoptera</taxon>
        <taxon>Endopterygota</taxon>
        <taxon>Lepidoptera</taxon>
        <taxon>Glossata</taxon>
        <taxon>Ditrysia</taxon>
        <taxon>Tineoidea</taxon>
        <taxon>Psychidae</taxon>
        <taxon>Oiketicinae</taxon>
        <taxon>Eumeta</taxon>
    </lineage>
</organism>
<sequence length="178" mass="20185">MNGPTIWSGSQATVGHGWTRNLHHRNLGGSYYVIQVQEDEVPSGTRLGKPFKVYWNVPTMQCASKKIPFEDLHQKYGIIQNEDDRFRGEKISILYDPGIFPALLENETSGNLIYRNGGVPQEGNLERHLVAFAEFMEQSVLKDFSENNDCIPGLLPDIENLLLLGQKFVLKLNTRFCC</sequence>
<dbReference type="PANTHER" id="PTHR11769">
    <property type="entry name" value="HYALURONIDASE"/>
    <property type="match status" value="1"/>
</dbReference>
<dbReference type="InterPro" id="IPR018155">
    <property type="entry name" value="Hyaluronidase"/>
</dbReference>
<dbReference type="InterPro" id="IPR017853">
    <property type="entry name" value="GH"/>
</dbReference>
<dbReference type="STRING" id="151549.A0A4C1SQC6"/>
<keyword evidence="3" id="KW-0378">Hydrolase</keyword>
<dbReference type="GO" id="GO:0005975">
    <property type="term" value="P:carbohydrate metabolic process"/>
    <property type="evidence" value="ECO:0007669"/>
    <property type="project" value="InterPro"/>
</dbReference>
<evidence type="ECO:0000313" key="4">
    <source>
        <dbReference type="EMBL" id="GBP03438.1"/>
    </source>
</evidence>
<dbReference type="PRINTS" id="PR00846">
    <property type="entry name" value="GLHYDRLASE56"/>
</dbReference>